<evidence type="ECO:0000256" key="1">
    <source>
        <dbReference type="SAM" id="Phobius"/>
    </source>
</evidence>
<keyword evidence="1" id="KW-0812">Transmembrane</keyword>
<gene>
    <name evidence="2" type="ORF">GCM10010913_14850</name>
</gene>
<evidence type="ECO:0000313" key="2">
    <source>
        <dbReference type="EMBL" id="GGF94369.1"/>
    </source>
</evidence>
<comment type="caution">
    <text evidence="2">The sequence shown here is derived from an EMBL/GenBank/DDBJ whole genome shotgun (WGS) entry which is preliminary data.</text>
</comment>
<proteinExistence type="predicted"/>
<keyword evidence="1" id="KW-1133">Transmembrane helix</keyword>
<name>A0ABQ1VSF1_9BACL</name>
<accession>A0ABQ1VSF1</accession>
<evidence type="ECO:0008006" key="4">
    <source>
        <dbReference type="Google" id="ProtNLM"/>
    </source>
</evidence>
<feature type="transmembrane region" description="Helical" evidence="1">
    <location>
        <begin position="6"/>
        <end position="26"/>
    </location>
</feature>
<protein>
    <recommendedName>
        <fullName evidence="4">F0F1-type ATP synthase</fullName>
    </recommendedName>
</protein>
<organism evidence="2 3">
    <name type="scientific">Paenibacillus aceti</name>
    <dbReference type="NCBI Taxonomy" id="1820010"/>
    <lineage>
        <taxon>Bacteria</taxon>
        <taxon>Bacillati</taxon>
        <taxon>Bacillota</taxon>
        <taxon>Bacilli</taxon>
        <taxon>Bacillales</taxon>
        <taxon>Paenibacillaceae</taxon>
        <taxon>Paenibacillus</taxon>
    </lineage>
</organism>
<dbReference type="RefSeq" id="WP_120462126.1">
    <property type="nucleotide sequence ID" value="NZ_BMIW01000008.1"/>
</dbReference>
<keyword evidence="3" id="KW-1185">Reference proteome</keyword>
<evidence type="ECO:0000313" key="3">
    <source>
        <dbReference type="Proteomes" id="UP000608420"/>
    </source>
</evidence>
<reference evidence="3" key="1">
    <citation type="journal article" date="2019" name="Int. J. Syst. Evol. Microbiol.">
        <title>The Global Catalogue of Microorganisms (GCM) 10K type strain sequencing project: providing services to taxonomists for standard genome sequencing and annotation.</title>
        <authorList>
            <consortium name="The Broad Institute Genomics Platform"/>
            <consortium name="The Broad Institute Genome Sequencing Center for Infectious Disease"/>
            <person name="Wu L."/>
            <person name="Ma J."/>
        </authorList>
    </citation>
    <scope>NUCLEOTIDE SEQUENCE [LARGE SCALE GENOMIC DNA]</scope>
    <source>
        <strain evidence="3">CGMCC 1.15420</strain>
    </source>
</reference>
<dbReference type="EMBL" id="BMIW01000008">
    <property type="protein sequence ID" value="GGF94369.1"/>
    <property type="molecule type" value="Genomic_DNA"/>
</dbReference>
<keyword evidence="1" id="KW-0472">Membrane</keyword>
<dbReference type="Proteomes" id="UP000608420">
    <property type="component" value="Unassembled WGS sequence"/>
</dbReference>
<sequence length="326" mass="37014">MKITDWAVVFVLIAGPLLWVIALYAADLQEVNRLQIRYTTALRTAVQDTASVLSRNELQQFETGYGSDKYMRADKELALEVLRHTLSLNFGIADDPLAMETLFNYIPAIVVIDYDGYWVYALDEGVSSDGEPSLKHHWRPKKPYVYVDAAGNSVAFTLDQMIRVISPSSGEEVRGLFADISSQVPIPLLQDAEVFEQIRRSVIVHQIEDELEQVIALHNEHTARLGYTYTFTLPTISQEEWNNTLDDVGIIVFLQGIPVGSRYYNNFALGGGRLTRQKMITGGVDPVTNIKYYYYAECKLPYRREEIFSSKREAAARGYFEARCEL</sequence>